<dbReference type="PROSITE" id="PS51352">
    <property type="entry name" value="THIOREDOXIN_2"/>
    <property type="match status" value="1"/>
</dbReference>
<dbReference type="InterPro" id="IPR052259">
    <property type="entry name" value="Nucleoredoxin-like"/>
</dbReference>
<evidence type="ECO:0000313" key="4">
    <source>
        <dbReference type="EMBL" id="KAE8686574.1"/>
    </source>
</evidence>
<dbReference type="GO" id="GO:0016491">
    <property type="term" value="F:oxidoreductase activity"/>
    <property type="evidence" value="ECO:0007669"/>
    <property type="project" value="UniProtKB-KW"/>
</dbReference>
<dbReference type="EMBL" id="VEPZ02001214">
    <property type="protein sequence ID" value="KAE8686574.1"/>
    <property type="molecule type" value="Genomic_DNA"/>
</dbReference>
<evidence type="ECO:0000313" key="5">
    <source>
        <dbReference type="Proteomes" id="UP000436088"/>
    </source>
</evidence>
<evidence type="ECO:0000256" key="2">
    <source>
        <dbReference type="ARBA" id="ARBA00023027"/>
    </source>
</evidence>
<dbReference type="PANTHER" id="PTHR13871:SF96">
    <property type="entry name" value="THIOREDOXIN DOMAIN-CONTAINING PROTEIN"/>
    <property type="match status" value="1"/>
</dbReference>
<evidence type="ECO:0000259" key="3">
    <source>
        <dbReference type="PROSITE" id="PS51352"/>
    </source>
</evidence>
<name>A0A6A2Z3L7_HIBSY</name>
<dbReference type="PANTHER" id="PTHR13871">
    <property type="entry name" value="THIOREDOXIN"/>
    <property type="match status" value="1"/>
</dbReference>
<dbReference type="SUPFAM" id="SSF52833">
    <property type="entry name" value="Thioredoxin-like"/>
    <property type="match status" value="2"/>
</dbReference>
<gene>
    <name evidence="4" type="ORF">F3Y22_tig00111057pilonHSYRG00020</name>
</gene>
<keyword evidence="1" id="KW-0560">Oxidoreductase</keyword>
<dbReference type="InterPro" id="IPR017937">
    <property type="entry name" value="Thioredoxin_CS"/>
</dbReference>
<reference evidence="4" key="1">
    <citation type="submission" date="2019-09" db="EMBL/GenBank/DDBJ databases">
        <title>Draft genome information of white flower Hibiscus syriacus.</title>
        <authorList>
            <person name="Kim Y.-M."/>
        </authorList>
    </citation>
    <scope>NUCLEOTIDE SEQUENCE [LARGE SCALE GENOMIC DNA]</scope>
    <source>
        <strain evidence="4">YM2019G1</strain>
    </source>
</reference>
<keyword evidence="2" id="KW-0520">NAD</keyword>
<dbReference type="PROSITE" id="PS00194">
    <property type="entry name" value="THIOREDOXIN_1"/>
    <property type="match status" value="1"/>
</dbReference>
<feature type="domain" description="Thioredoxin" evidence="3">
    <location>
        <begin position="88"/>
        <end position="249"/>
    </location>
</feature>
<keyword evidence="5" id="KW-1185">Reference proteome</keyword>
<evidence type="ECO:0000256" key="1">
    <source>
        <dbReference type="ARBA" id="ARBA00023002"/>
    </source>
</evidence>
<dbReference type="Proteomes" id="UP000436088">
    <property type="component" value="Unassembled WGS sequence"/>
</dbReference>
<protein>
    <recommendedName>
        <fullName evidence="3">Thioredoxin domain-containing protein</fullName>
    </recommendedName>
</protein>
<proteinExistence type="predicted"/>
<sequence>MPWIEIFFFDSEACKRLDGSFKVPVSEFERKTVGLCFWIFSFKPCADFTPKLAEVYKKLKEKGENFEARRKTLHPNAADAVEEHGIEAYPFTPEKFAELEEIEKQKRQYKLSNRLWVRGIWIMSLGRMGIRYDCLVSLDALEIVRSCQGDRLGGKTILLYFSAHWCPPCHAFTPNLVQAYYSAIPWLAFPFDDARKSSLSRRFKLQSIPMLVAIGPTRKTITKETRGLVMAHGADAFPFTEEWLKEIEVQYEEMAKGWPLKLKHKLHEEHDMVCNIFNTGLVTKL</sequence>
<accession>A0A6A2Z3L7</accession>
<dbReference type="AlphaFoldDB" id="A0A6A2Z3L7"/>
<dbReference type="Gene3D" id="3.40.30.10">
    <property type="entry name" value="Glutaredoxin"/>
    <property type="match status" value="3"/>
</dbReference>
<organism evidence="4 5">
    <name type="scientific">Hibiscus syriacus</name>
    <name type="common">Rose of Sharon</name>
    <dbReference type="NCBI Taxonomy" id="106335"/>
    <lineage>
        <taxon>Eukaryota</taxon>
        <taxon>Viridiplantae</taxon>
        <taxon>Streptophyta</taxon>
        <taxon>Embryophyta</taxon>
        <taxon>Tracheophyta</taxon>
        <taxon>Spermatophyta</taxon>
        <taxon>Magnoliopsida</taxon>
        <taxon>eudicotyledons</taxon>
        <taxon>Gunneridae</taxon>
        <taxon>Pentapetalae</taxon>
        <taxon>rosids</taxon>
        <taxon>malvids</taxon>
        <taxon>Malvales</taxon>
        <taxon>Malvaceae</taxon>
        <taxon>Malvoideae</taxon>
        <taxon>Hibiscus</taxon>
    </lineage>
</organism>
<dbReference type="InterPro" id="IPR036249">
    <property type="entry name" value="Thioredoxin-like_sf"/>
</dbReference>
<dbReference type="InterPro" id="IPR013766">
    <property type="entry name" value="Thioredoxin_domain"/>
</dbReference>
<comment type="caution">
    <text evidence="4">The sequence shown here is derived from an EMBL/GenBank/DDBJ whole genome shotgun (WGS) entry which is preliminary data.</text>
</comment>